<dbReference type="PANTHER" id="PTHR34301:SF8">
    <property type="entry name" value="ATPASE DOMAIN-CONTAINING PROTEIN"/>
    <property type="match status" value="1"/>
</dbReference>
<evidence type="ECO:0000313" key="2">
    <source>
        <dbReference type="Proteomes" id="UP000077066"/>
    </source>
</evidence>
<evidence type="ECO:0008006" key="3">
    <source>
        <dbReference type="Google" id="ProtNLM"/>
    </source>
</evidence>
<dbReference type="PANTHER" id="PTHR34301">
    <property type="entry name" value="DNA-BINDING PROTEIN-RELATED"/>
    <property type="match status" value="1"/>
</dbReference>
<dbReference type="AlphaFoldDB" id="A0A166DFE8"/>
<dbReference type="OrthoDB" id="77313at2157"/>
<dbReference type="Gene3D" id="3.40.50.300">
    <property type="entry name" value="P-loop containing nucleotide triphosphate hydrolases"/>
    <property type="match status" value="1"/>
</dbReference>
<reference evidence="1 2" key="1">
    <citation type="submission" date="2016-04" db="EMBL/GenBank/DDBJ databases">
        <title>Genome sequence of Methanobrevibacter filiformis DSM 11501.</title>
        <authorList>
            <person name="Poehlein A."/>
            <person name="Seedorf H."/>
            <person name="Daniel R."/>
        </authorList>
    </citation>
    <scope>NUCLEOTIDE SEQUENCE [LARGE SCALE GENOMIC DNA]</scope>
    <source>
        <strain evidence="1 2">DSM 11501</strain>
    </source>
</reference>
<comment type="caution">
    <text evidence="1">The sequence shown here is derived from an EMBL/GenBank/DDBJ whole genome shotgun (WGS) entry which is preliminary data.</text>
</comment>
<name>A0A166DFE8_9EURY</name>
<dbReference type="EMBL" id="LWMT01000094">
    <property type="protein sequence ID" value="KZX15544.1"/>
    <property type="molecule type" value="Genomic_DNA"/>
</dbReference>
<protein>
    <recommendedName>
        <fullName evidence="3">Archaeal ATPase</fullName>
    </recommendedName>
</protein>
<organism evidence="1 2">
    <name type="scientific">Methanobrevibacter filiformis</name>
    <dbReference type="NCBI Taxonomy" id="55758"/>
    <lineage>
        <taxon>Archaea</taxon>
        <taxon>Methanobacteriati</taxon>
        <taxon>Methanobacteriota</taxon>
        <taxon>Methanomada group</taxon>
        <taxon>Methanobacteria</taxon>
        <taxon>Methanobacteriales</taxon>
        <taxon>Methanobacteriaceae</taxon>
        <taxon>Methanobrevibacter</taxon>
    </lineage>
</organism>
<sequence length="299" mass="34431">MGKSSLASYFKDYTEKKLKYVGVHIYNDGVHDIESLIRQIIEELLNNIQKESFFDHVFNAFKSHVESVNLFGTSLKFKPSENLLEHIKDNFASFLVDLVSEFDNKNGLIIIIDDINGLSDNVEFVNWYKSFADTLFTNYRGKSPIAMILAGYPEKLELMHKNNPSFTRIFSHINLKGLNNEEITDFFNKSFDKIDMNITKEAIDILVKYSSGLPNMMQEIGNGTFYMTNTNLVTYEDAIGGILYAGDEISKKYLQPLLDSSIRSPEYLGIFEKISNDALSNLDEDYYFRKEYLLYLQSC</sequence>
<dbReference type="InterPro" id="IPR027417">
    <property type="entry name" value="P-loop_NTPase"/>
</dbReference>
<accession>A0A166DFE8</accession>
<evidence type="ECO:0000313" key="1">
    <source>
        <dbReference type="EMBL" id="KZX15544.1"/>
    </source>
</evidence>
<dbReference type="Proteomes" id="UP000077066">
    <property type="component" value="Unassembled WGS sequence"/>
</dbReference>
<proteinExistence type="predicted"/>
<dbReference type="SUPFAM" id="SSF52540">
    <property type="entry name" value="P-loop containing nucleoside triphosphate hydrolases"/>
    <property type="match status" value="1"/>
</dbReference>
<keyword evidence="2" id="KW-1185">Reference proteome</keyword>
<dbReference type="PATRIC" id="fig|55758.3.peg.713"/>
<gene>
    <name evidence="1" type="ORF">MBFIL_06360</name>
</gene>